<evidence type="ECO:0000313" key="1">
    <source>
        <dbReference type="EMBL" id="KAJ2977012.1"/>
    </source>
</evidence>
<sequence>MASRVGGIIVRMSFNLGLHRCPARFPNFGPHDVSMRKRLWWSVYCLDRVVCQTLGLPLGIRDDDIDVCLPSEELHKLRDSQNNSTSLQGQCHESEQLPLLTVMSKHAKLRGMILELRNKSIRFRYEDTERALQVQAELKKWVNEVYDLTNTHLLSRNSPSENERGGGTDTADDCMHSSHRILLAILQHELTLSFHRPLLSSDLGTASSQAAFQECINASKAIIDTVASTSQNSRQEEPNLKHGHLLWPSLTWSVWMSCFVLTYAAIEGVITAVSAMRQVFSSALDPSMNLVLIRLIYHRYANRALRVLKLLSLRKTSWPEKCTLAVEQLIAFLDDRGCNEGQSLSTVRRSQRASSLQSRNLTDTSETPAAHSHDHATSLTPNYNKPREDGRSFRPRNTSVNISGSVDCQFQNVPPPSSTDFPAVTGPQEFSMAGFPGFTSNAAFEYAGTQGLIGADPLSALDFANFAQGPTVPSMPDFSFGFNGFN</sequence>
<reference evidence="1" key="1">
    <citation type="submission" date="2022-10" db="EMBL/GenBank/DDBJ databases">
        <title>Genome Sequence of Xylaria curta.</title>
        <authorList>
            <person name="Buettner E."/>
        </authorList>
    </citation>
    <scope>NUCLEOTIDE SEQUENCE</scope>
    <source>
        <strain evidence="1">Babe10</strain>
    </source>
</reference>
<dbReference type="Proteomes" id="UP001143856">
    <property type="component" value="Unassembled WGS sequence"/>
</dbReference>
<comment type="caution">
    <text evidence="1">The sequence shown here is derived from an EMBL/GenBank/DDBJ whole genome shotgun (WGS) entry which is preliminary data.</text>
</comment>
<proteinExistence type="predicted"/>
<evidence type="ECO:0000313" key="2">
    <source>
        <dbReference type="Proteomes" id="UP001143856"/>
    </source>
</evidence>
<dbReference type="EMBL" id="JAPDGR010002221">
    <property type="protein sequence ID" value="KAJ2977012.1"/>
    <property type="molecule type" value="Genomic_DNA"/>
</dbReference>
<gene>
    <name evidence="1" type="ORF">NUW58_g7939</name>
</gene>
<accession>A0ACC1NDQ8</accession>
<keyword evidence="2" id="KW-1185">Reference proteome</keyword>
<organism evidence="1 2">
    <name type="scientific">Xylaria curta</name>
    <dbReference type="NCBI Taxonomy" id="42375"/>
    <lineage>
        <taxon>Eukaryota</taxon>
        <taxon>Fungi</taxon>
        <taxon>Dikarya</taxon>
        <taxon>Ascomycota</taxon>
        <taxon>Pezizomycotina</taxon>
        <taxon>Sordariomycetes</taxon>
        <taxon>Xylariomycetidae</taxon>
        <taxon>Xylariales</taxon>
        <taxon>Xylariaceae</taxon>
        <taxon>Xylaria</taxon>
    </lineage>
</organism>
<name>A0ACC1NDQ8_9PEZI</name>
<protein>
    <submittedName>
        <fullName evidence="1">Uncharacterized protein</fullName>
    </submittedName>
</protein>